<feature type="region of interest" description="Disordered" evidence="1">
    <location>
        <begin position="354"/>
        <end position="416"/>
    </location>
</feature>
<dbReference type="InterPro" id="IPR043502">
    <property type="entry name" value="DNA/RNA_pol_sf"/>
</dbReference>
<accession>A0A922MAF4</accession>
<proteinExistence type="predicted"/>
<feature type="region of interest" description="Disordered" evidence="1">
    <location>
        <begin position="1"/>
        <end position="75"/>
    </location>
</feature>
<dbReference type="EMBL" id="JACEFF010000688">
    <property type="protein sequence ID" value="KAH9632797.1"/>
    <property type="molecule type" value="Genomic_DNA"/>
</dbReference>
<protein>
    <recommendedName>
        <fullName evidence="4">Reverse transcriptase RNase H-like domain-containing protein</fullName>
    </recommendedName>
</protein>
<comment type="caution">
    <text evidence="2">The sequence shown here is derived from an EMBL/GenBank/DDBJ whole genome shotgun (WGS) entry which is preliminary data.</text>
</comment>
<feature type="compositionally biased region" description="Polar residues" evidence="1">
    <location>
        <begin position="1"/>
        <end position="10"/>
    </location>
</feature>
<evidence type="ECO:0000256" key="1">
    <source>
        <dbReference type="SAM" id="MobiDB-lite"/>
    </source>
</evidence>
<dbReference type="AlphaFoldDB" id="A0A922MAF4"/>
<sequence length="739" mass="83200">MENLDNNADRVTSAVPQVRSSPRKRRVRSRSSSSSSSSCSSFESSSSTSGGSPKISRRNKKRGGKRKRLSERKFRKLTKEVRNLHRRIASQDSGQRVSTNLDYDAISLMSNINENSYEQMLDVEPSSFSASGDQEFTLSLETKLKEPSMPKAPENYIKLLCDYQHLGKSDWNEIRYSETQKLYNYSPGYTDIEMNEEVKAFESPRHLVHADKAFAALTMCVLKQRDALQGTLQELLQWARNSVSLSYDTLLQKVSDLFSTGDYSRCSSDLLQIICGHRAEILQMRRDCVTKQAKDPLMKASLKKIPPTCTNLFNAEKFTAAIEKSGGGSKPYNKSLQGFSRNAQACQHITTHSQCVGSDPPSQGGCSHSNPPPQGDSNPRGHAAQYNSVAPNNRSNFRGRPNARQNNQSRHMRKRVIPSEITTIKDSNHRILHNLPRGAIENLIWWRQNCEQSSAIHMPPPMHFLTTDASDIAWGARLDNLSLSGLWSEAEKDLHCNQKEMIAILRVLEDHCQLLKHKTILIQSDNKSVVAYLRHEGGTKSAPLLDLTCKSISESARETLVIEDELTNNSPDLFSQDEIDESLIEVTIQTEMKANKTDSKQETTTKIVRKQETKTNEPAKPVKSSNNLSEEQIEQQMCQQVDEQVCQQVDEQICQQVELTKESSKSPPTSDTKRMSLVDAVTIMEEGEKQTHTSCDSNKRFSLLGDSKPAMVSETKSTPERKKSNPKSKIPYYFKTINK</sequence>
<dbReference type="CDD" id="cd09275">
    <property type="entry name" value="RNase_HI_RT_DIRS1"/>
    <property type="match status" value="1"/>
</dbReference>
<feature type="compositionally biased region" description="Polar residues" evidence="1">
    <location>
        <begin position="354"/>
        <end position="369"/>
    </location>
</feature>
<name>A0A922MAF4_SPOEX</name>
<dbReference type="SUPFAM" id="SSF56672">
    <property type="entry name" value="DNA/RNA polymerases"/>
    <property type="match status" value="1"/>
</dbReference>
<feature type="compositionally biased region" description="Basic residues" evidence="1">
    <location>
        <begin position="55"/>
        <end position="75"/>
    </location>
</feature>
<feature type="compositionally biased region" description="Polar residues" evidence="1">
    <location>
        <begin position="385"/>
        <end position="396"/>
    </location>
</feature>
<feature type="region of interest" description="Disordered" evidence="1">
    <location>
        <begin position="595"/>
        <end position="628"/>
    </location>
</feature>
<gene>
    <name evidence="2" type="ORF">HF086_012622</name>
</gene>
<organism evidence="2 3">
    <name type="scientific">Spodoptera exigua</name>
    <name type="common">Beet armyworm</name>
    <name type="synonym">Noctua fulgens</name>
    <dbReference type="NCBI Taxonomy" id="7107"/>
    <lineage>
        <taxon>Eukaryota</taxon>
        <taxon>Metazoa</taxon>
        <taxon>Ecdysozoa</taxon>
        <taxon>Arthropoda</taxon>
        <taxon>Hexapoda</taxon>
        <taxon>Insecta</taxon>
        <taxon>Pterygota</taxon>
        <taxon>Neoptera</taxon>
        <taxon>Endopterygota</taxon>
        <taxon>Lepidoptera</taxon>
        <taxon>Glossata</taxon>
        <taxon>Ditrysia</taxon>
        <taxon>Noctuoidea</taxon>
        <taxon>Noctuidae</taxon>
        <taxon>Amphipyrinae</taxon>
        <taxon>Spodoptera</taxon>
    </lineage>
</organism>
<evidence type="ECO:0008006" key="4">
    <source>
        <dbReference type="Google" id="ProtNLM"/>
    </source>
</evidence>
<reference evidence="2" key="1">
    <citation type="journal article" date="2021" name="G3 (Bethesda)">
        <title>Genome and transcriptome analysis of the beet armyworm Spodoptera exigua reveals targets for pest control. .</title>
        <authorList>
            <person name="Simon S."/>
            <person name="Breeschoten T."/>
            <person name="Jansen H.J."/>
            <person name="Dirks R.P."/>
            <person name="Schranz M.E."/>
            <person name="Ros V.I.D."/>
        </authorList>
    </citation>
    <scope>NUCLEOTIDE SEQUENCE</scope>
    <source>
        <strain evidence="2">TB_SE_WUR_2020</strain>
    </source>
</reference>
<feature type="region of interest" description="Disordered" evidence="1">
    <location>
        <begin position="689"/>
        <end position="730"/>
    </location>
</feature>
<dbReference type="Proteomes" id="UP000814243">
    <property type="component" value="Unassembled WGS sequence"/>
</dbReference>
<evidence type="ECO:0000313" key="2">
    <source>
        <dbReference type="EMBL" id="KAH9632797.1"/>
    </source>
</evidence>
<dbReference type="GO" id="GO:0071897">
    <property type="term" value="P:DNA biosynthetic process"/>
    <property type="evidence" value="ECO:0007669"/>
    <property type="project" value="UniProtKB-ARBA"/>
</dbReference>
<feature type="compositionally biased region" description="Basic and acidic residues" evidence="1">
    <location>
        <begin position="595"/>
        <end position="617"/>
    </location>
</feature>
<feature type="compositionally biased region" description="Low complexity" evidence="1">
    <location>
        <begin position="30"/>
        <end position="54"/>
    </location>
</feature>
<evidence type="ECO:0000313" key="3">
    <source>
        <dbReference type="Proteomes" id="UP000814243"/>
    </source>
</evidence>